<evidence type="ECO:0000313" key="6">
    <source>
        <dbReference type="EMBL" id="XDI05918.1"/>
    </source>
</evidence>
<dbReference type="InterPro" id="IPR013785">
    <property type="entry name" value="Aldolase_TIM"/>
</dbReference>
<evidence type="ECO:0000256" key="1">
    <source>
        <dbReference type="ARBA" id="ARBA00004761"/>
    </source>
</evidence>
<dbReference type="Pfam" id="PF01081">
    <property type="entry name" value="Aldolase"/>
    <property type="match status" value="1"/>
</dbReference>
<comment type="subunit">
    <text evidence="3">Homotrimer.</text>
</comment>
<name>A0AB39BHL1_9MICO</name>
<dbReference type="GO" id="GO:0016829">
    <property type="term" value="F:lyase activity"/>
    <property type="evidence" value="ECO:0007669"/>
    <property type="project" value="UniProtKB-KW"/>
</dbReference>
<dbReference type="RefSeq" id="WP_368498307.1">
    <property type="nucleotide sequence ID" value="NZ_CP162511.1"/>
</dbReference>
<dbReference type="EMBL" id="CP162511">
    <property type="protein sequence ID" value="XDI05918.1"/>
    <property type="molecule type" value="Genomic_DNA"/>
</dbReference>
<dbReference type="AlphaFoldDB" id="A0AB39BHL1"/>
<dbReference type="PANTHER" id="PTHR30246">
    <property type="entry name" value="2-KETO-3-DEOXY-6-PHOSPHOGLUCONATE ALDOLASE"/>
    <property type="match status" value="1"/>
</dbReference>
<organism evidence="6">
    <name type="scientific">Herbiconiux sp. A18JL235</name>
    <dbReference type="NCBI Taxonomy" id="3152363"/>
    <lineage>
        <taxon>Bacteria</taxon>
        <taxon>Bacillati</taxon>
        <taxon>Actinomycetota</taxon>
        <taxon>Actinomycetes</taxon>
        <taxon>Micrococcales</taxon>
        <taxon>Microbacteriaceae</taxon>
        <taxon>Herbiconiux</taxon>
    </lineage>
</organism>
<evidence type="ECO:0000256" key="2">
    <source>
        <dbReference type="ARBA" id="ARBA00006906"/>
    </source>
</evidence>
<dbReference type="InterPro" id="IPR000887">
    <property type="entry name" value="Aldlse_KDPG_KHG"/>
</dbReference>
<comment type="similarity">
    <text evidence="2">Belongs to the KHG/KDPG aldolase family.</text>
</comment>
<evidence type="ECO:0000256" key="5">
    <source>
        <dbReference type="ARBA" id="ARBA00023277"/>
    </source>
</evidence>
<reference evidence="6" key="1">
    <citation type="submission" date="2024-05" db="EMBL/GenBank/DDBJ databases">
        <title>Herbiconiux sp. A18JL235.</title>
        <authorList>
            <person name="Zhang G."/>
        </authorList>
    </citation>
    <scope>NUCLEOTIDE SEQUENCE</scope>
    <source>
        <strain evidence="6">A18JL235</strain>
    </source>
</reference>
<evidence type="ECO:0000256" key="4">
    <source>
        <dbReference type="ARBA" id="ARBA00023239"/>
    </source>
</evidence>
<sequence length="239" mass="22480">MSAFIEALRAARVVAVLRAADEAALAAQLDHAVGGGVRALEITTTGAGWEKVLAAAVSSAPAGTLVGAGTVTTTGQVEQALEAGASFLVSPYRVDAAVLRAAGDTPFVQGGFTPAEIAGVAALPGAGTGVAKLFPATTGGIAHLRAVKDVLPGVAIMPTGGIAPATAADWLDAGAVAVGIGGALFREPVESIRALLGAVGATGDATAGGTAIGGTGDGTAGGTAVSATGDASAGSGSGA</sequence>
<dbReference type="Gene3D" id="3.20.20.70">
    <property type="entry name" value="Aldolase class I"/>
    <property type="match status" value="1"/>
</dbReference>
<dbReference type="SUPFAM" id="SSF51569">
    <property type="entry name" value="Aldolase"/>
    <property type="match status" value="1"/>
</dbReference>
<comment type="pathway">
    <text evidence="1">Carbohydrate acid metabolism.</text>
</comment>
<protein>
    <submittedName>
        <fullName evidence="6">Bifunctional 4-hydroxy-2-oxoglutarate aldolase/2-dehydro-3-deoxy-phosphogluconate aldolase</fullName>
    </submittedName>
</protein>
<gene>
    <name evidence="6" type="ORF">ABFY20_02135</name>
</gene>
<accession>A0AB39BHL1</accession>
<dbReference type="PANTHER" id="PTHR30246:SF1">
    <property type="entry name" value="2-DEHYDRO-3-DEOXY-6-PHOSPHOGALACTONATE ALDOLASE-RELATED"/>
    <property type="match status" value="1"/>
</dbReference>
<keyword evidence="5" id="KW-0119">Carbohydrate metabolism</keyword>
<evidence type="ECO:0000256" key="3">
    <source>
        <dbReference type="ARBA" id="ARBA00011233"/>
    </source>
</evidence>
<keyword evidence="4" id="KW-0456">Lyase</keyword>
<proteinExistence type="inferred from homology"/>
<dbReference type="CDD" id="cd00452">
    <property type="entry name" value="KDPG_aldolase"/>
    <property type="match status" value="1"/>
</dbReference>